<evidence type="ECO:0000313" key="7">
    <source>
        <dbReference type="EMBL" id="BBD96996.1"/>
    </source>
</evidence>
<dbReference type="PROSITE" id="PS50850">
    <property type="entry name" value="MFS"/>
    <property type="match status" value="1"/>
</dbReference>
<gene>
    <name evidence="7" type="ORF">SAMIE_1004970</name>
</gene>
<feature type="transmembrane region" description="Helical" evidence="5">
    <location>
        <begin position="48"/>
        <end position="65"/>
    </location>
</feature>
<evidence type="ECO:0000256" key="1">
    <source>
        <dbReference type="ARBA" id="ARBA00004141"/>
    </source>
</evidence>
<evidence type="ECO:0000256" key="2">
    <source>
        <dbReference type="ARBA" id="ARBA00022692"/>
    </source>
</evidence>
<keyword evidence="4 5" id="KW-0472">Membrane</keyword>
<evidence type="ECO:0000259" key="6">
    <source>
        <dbReference type="PROSITE" id="PS50850"/>
    </source>
</evidence>
<dbReference type="Pfam" id="PF07690">
    <property type="entry name" value="MFS_1"/>
    <property type="match status" value="1"/>
</dbReference>
<dbReference type="InterPro" id="IPR020846">
    <property type="entry name" value="MFS_dom"/>
</dbReference>
<feature type="transmembrane region" description="Helical" evidence="5">
    <location>
        <begin position="147"/>
        <end position="170"/>
    </location>
</feature>
<dbReference type="GO" id="GO:0022857">
    <property type="term" value="F:transmembrane transporter activity"/>
    <property type="evidence" value="ECO:0007669"/>
    <property type="project" value="InterPro"/>
</dbReference>
<accession>A0A494W102</accession>
<dbReference type="InterPro" id="IPR011701">
    <property type="entry name" value="MFS"/>
</dbReference>
<feature type="transmembrane region" description="Helical" evidence="5">
    <location>
        <begin position="117"/>
        <end position="135"/>
    </location>
</feature>
<name>A0A494W102_9SPHN</name>
<dbReference type="InterPro" id="IPR036259">
    <property type="entry name" value="MFS_trans_sf"/>
</dbReference>
<feature type="transmembrane region" description="Helical" evidence="5">
    <location>
        <begin position="77"/>
        <end position="97"/>
    </location>
</feature>
<keyword evidence="8" id="KW-1185">Reference proteome</keyword>
<proteinExistence type="predicted"/>
<dbReference type="EMBL" id="AP018664">
    <property type="protein sequence ID" value="BBD96996.1"/>
    <property type="molecule type" value="Genomic_DNA"/>
</dbReference>
<dbReference type="GO" id="GO:0016020">
    <property type="term" value="C:membrane"/>
    <property type="evidence" value="ECO:0007669"/>
    <property type="project" value="UniProtKB-SubCell"/>
</dbReference>
<dbReference type="AlphaFoldDB" id="A0A494W102"/>
<evidence type="ECO:0000256" key="4">
    <source>
        <dbReference type="ARBA" id="ARBA00023136"/>
    </source>
</evidence>
<keyword evidence="2 5" id="KW-0812">Transmembrane</keyword>
<protein>
    <submittedName>
        <fullName evidence="7">MFS transporter</fullName>
    </submittedName>
</protein>
<dbReference type="KEGG" id="sami:SAMIE_1004970"/>
<sequence length="177" mass="17604">MLVLLPYILITGGYAPVEAGIALLPLPLGIGTASRLLGRISERIGPRLPLSAGPILAALGFALLARVDPRAGYWTSIFPGIAVIALGMAICVAPLTAAVLSSVDSHHTGTASGFNNAIARTGGLLATAFSGAVIARTSTALLPAFHVATLIFAALAGASGIVAFATLGALPRGPSAT</sequence>
<dbReference type="PANTHER" id="PTHR42718:SF42">
    <property type="entry name" value="EXPORT PROTEIN"/>
    <property type="match status" value="1"/>
</dbReference>
<dbReference type="Gene3D" id="1.20.1250.20">
    <property type="entry name" value="MFS general substrate transporter like domains"/>
    <property type="match status" value="1"/>
</dbReference>
<reference evidence="7 8" key="1">
    <citation type="submission" date="2018-05" db="EMBL/GenBank/DDBJ databases">
        <title>Complete Genome Sequence of the Nonylphenol-Degrading Bacterium Sphingobium amiense DSM 16289T.</title>
        <authorList>
            <person name="Ootsuka M."/>
            <person name="Nishizawa T."/>
            <person name="Ohta H."/>
        </authorList>
    </citation>
    <scope>NUCLEOTIDE SEQUENCE [LARGE SCALE GENOMIC DNA]</scope>
    <source>
        <strain evidence="7 8">DSM 16289</strain>
    </source>
</reference>
<feature type="transmembrane region" description="Helical" evidence="5">
    <location>
        <begin position="7"/>
        <end position="28"/>
    </location>
</feature>
<keyword evidence="3 5" id="KW-1133">Transmembrane helix</keyword>
<feature type="domain" description="Major facilitator superfamily (MFS) profile" evidence="6">
    <location>
        <begin position="1"/>
        <end position="171"/>
    </location>
</feature>
<evidence type="ECO:0000256" key="3">
    <source>
        <dbReference type="ARBA" id="ARBA00022989"/>
    </source>
</evidence>
<dbReference type="PANTHER" id="PTHR42718">
    <property type="entry name" value="MAJOR FACILITATOR SUPERFAMILY MULTIDRUG TRANSPORTER MFSC"/>
    <property type="match status" value="1"/>
</dbReference>
<dbReference type="SUPFAM" id="SSF103473">
    <property type="entry name" value="MFS general substrate transporter"/>
    <property type="match status" value="1"/>
</dbReference>
<evidence type="ECO:0000256" key="5">
    <source>
        <dbReference type="SAM" id="Phobius"/>
    </source>
</evidence>
<dbReference type="RefSeq" id="WP_332003986.1">
    <property type="nucleotide sequence ID" value="NZ_AP018664.1"/>
</dbReference>
<organism evidence="7 8">
    <name type="scientific">Sphingobium amiense</name>
    <dbReference type="NCBI Taxonomy" id="135719"/>
    <lineage>
        <taxon>Bacteria</taxon>
        <taxon>Pseudomonadati</taxon>
        <taxon>Pseudomonadota</taxon>
        <taxon>Alphaproteobacteria</taxon>
        <taxon>Sphingomonadales</taxon>
        <taxon>Sphingomonadaceae</taxon>
        <taxon>Sphingobium</taxon>
    </lineage>
</organism>
<evidence type="ECO:0000313" key="8">
    <source>
        <dbReference type="Proteomes" id="UP000279959"/>
    </source>
</evidence>
<dbReference type="Proteomes" id="UP000279959">
    <property type="component" value="Chromosome"/>
</dbReference>
<comment type="subcellular location">
    <subcellularLocation>
        <location evidence="1">Membrane</location>
        <topology evidence="1">Multi-pass membrane protein</topology>
    </subcellularLocation>
</comment>